<dbReference type="Gene3D" id="3.40.47.10">
    <property type="match status" value="1"/>
</dbReference>
<dbReference type="PANTHER" id="PTHR42870:SF1">
    <property type="entry name" value="NON-SPECIFIC LIPID-TRANSFER PROTEIN-LIKE 2"/>
    <property type="match status" value="1"/>
</dbReference>
<sequence length="416" mass="44612">MRAERRIVVSEPIYILGGWQSDFAEKAPEGQIYPLLEAATVGALTDAHVGPGDVDVIHVGNFAGEIFNGQGQLGGMVAAIHPDLAGKPASRHEAACASGSMAALAAMADLESGRYECALVVGAEVLRNIGGQEAGLRLGCAAWAGREVVDEPFPWPAMFGRIGEEYDRRYGLDHRHLGRIAEINISNARRNPRAQTRSWELTKESFYEDDIQNPVVRGPLRRQDCSRITDGSAAVVLASRSFAASWARYRNVTLDGIPRILGWGHRTGTMLLEDKFAASADSEYVFPHLRQAILDAYRRAGCNGPHDLDVIETHDCFSVSEYAAIDHFGITSPGKSWQAVEDGVIEFDGELPVNPSGGLLGLGHPVGATGVRMLLDGARQASGRAGEYQVPRAKKVGLLNIGGSATTVASFVVGLD</sequence>
<keyword evidence="4" id="KW-1185">Reference proteome</keyword>
<comment type="caution">
    <text evidence="3">The sequence shown here is derived from an EMBL/GenBank/DDBJ whole genome shotgun (WGS) entry which is preliminary data.</text>
</comment>
<dbReference type="Pfam" id="PF00108">
    <property type="entry name" value="Thiolase_N"/>
    <property type="match status" value="1"/>
</dbReference>
<evidence type="ECO:0000259" key="2">
    <source>
        <dbReference type="Pfam" id="PF22691"/>
    </source>
</evidence>
<evidence type="ECO:0000259" key="1">
    <source>
        <dbReference type="Pfam" id="PF00108"/>
    </source>
</evidence>
<dbReference type="NCBIfam" id="NF004936">
    <property type="entry name" value="PRK06289.1"/>
    <property type="match status" value="1"/>
</dbReference>
<feature type="domain" description="Thiolase N-terminal" evidence="1">
    <location>
        <begin position="33"/>
        <end position="241"/>
    </location>
</feature>
<evidence type="ECO:0000313" key="3">
    <source>
        <dbReference type="EMBL" id="MCX2937275.1"/>
    </source>
</evidence>
<dbReference type="InterPro" id="IPR002155">
    <property type="entry name" value="Thiolase"/>
</dbReference>
<organism evidence="3 4">
    <name type="scientific">Mycobacterium pinniadriaticum</name>
    <dbReference type="NCBI Taxonomy" id="2994102"/>
    <lineage>
        <taxon>Bacteria</taxon>
        <taxon>Bacillati</taxon>
        <taxon>Actinomycetota</taxon>
        <taxon>Actinomycetes</taxon>
        <taxon>Mycobacteriales</taxon>
        <taxon>Mycobacteriaceae</taxon>
        <taxon>Mycobacterium</taxon>
    </lineage>
</organism>
<evidence type="ECO:0000313" key="4">
    <source>
        <dbReference type="Proteomes" id="UP001300745"/>
    </source>
</evidence>
<name>A0ABT3SCN8_9MYCO</name>
<gene>
    <name evidence="3" type="ORF">ORI27_11210</name>
</gene>
<dbReference type="PANTHER" id="PTHR42870">
    <property type="entry name" value="ACETYL-COA C-ACETYLTRANSFERASE"/>
    <property type="match status" value="1"/>
</dbReference>
<dbReference type="InterPro" id="IPR020616">
    <property type="entry name" value="Thiolase_N"/>
</dbReference>
<accession>A0ABT3SCN8</accession>
<dbReference type="Pfam" id="PF22691">
    <property type="entry name" value="Thiolase_C_1"/>
    <property type="match status" value="1"/>
</dbReference>
<dbReference type="CDD" id="cd00829">
    <property type="entry name" value="SCP-x_thiolase"/>
    <property type="match status" value="1"/>
</dbReference>
<proteinExistence type="predicted"/>
<protein>
    <submittedName>
        <fullName evidence="3">Acetyl-CoA acetyltransferase</fullName>
    </submittedName>
</protein>
<dbReference type="EMBL" id="JAPJDO010000007">
    <property type="protein sequence ID" value="MCX2937275.1"/>
    <property type="molecule type" value="Genomic_DNA"/>
</dbReference>
<dbReference type="InterPro" id="IPR016039">
    <property type="entry name" value="Thiolase-like"/>
</dbReference>
<feature type="domain" description="Thiolase C-terminal" evidence="2">
    <location>
        <begin position="277"/>
        <end position="412"/>
    </location>
</feature>
<dbReference type="PIRSF" id="PIRSF000429">
    <property type="entry name" value="Ac-CoA_Ac_transf"/>
    <property type="match status" value="1"/>
</dbReference>
<reference evidence="3 4" key="1">
    <citation type="submission" date="2022-11" db="EMBL/GenBank/DDBJ databases">
        <title>Mycobacterium sp. nov.</title>
        <authorList>
            <person name="Papic B."/>
            <person name="Spicic S."/>
            <person name="Duvnjak S."/>
        </authorList>
    </citation>
    <scope>NUCLEOTIDE SEQUENCE [LARGE SCALE GENOMIC DNA]</scope>
    <source>
        <strain evidence="3 4">CVI_P4</strain>
    </source>
</reference>
<dbReference type="Proteomes" id="UP001300745">
    <property type="component" value="Unassembled WGS sequence"/>
</dbReference>
<dbReference type="SUPFAM" id="SSF53901">
    <property type="entry name" value="Thiolase-like"/>
    <property type="match status" value="2"/>
</dbReference>
<dbReference type="InterPro" id="IPR055140">
    <property type="entry name" value="Thiolase_C_2"/>
</dbReference>